<name>A0A4P6F6M9_9MICO</name>
<accession>A0A4P6F6M9</accession>
<dbReference type="RefSeq" id="WP_129190073.1">
    <property type="nucleotide sequence ID" value="NZ_CP035493.1"/>
</dbReference>
<gene>
    <name evidence="1" type="ORF">ET471_16385</name>
</gene>
<evidence type="ECO:0000313" key="1">
    <source>
        <dbReference type="EMBL" id="QAY71412.1"/>
    </source>
</evidence>
<protein>
    <submittedName>
        <fullName evidence="1">DUF3892 domain-containing protein</fullName>
    </submittedName>
</protein>
<keyword evidence="2" id="KW-1185">Reference proteome</keyword>
<evidence type="ECO:0000313" key="2">
    <source>
        <dbReference type="Proteomes" id="UP000292118"/>
    </source>
</evidence>
<sequence>MSVRITHIRLSGNGNVDHEHITHYAWVSSEIGKAYASSKAAMVEWIDKEGGRAFVESAGTVVSVGVVKPHRGEPYLRTQANGVWTDSLLSLPRF</sequence>
<dbReference type="KEGG" id="xya:ET471_16385"/>
<dbReference type="Pfam" id="PF13031">
    <property type="entry name" value="DUF3892"/>
    <property type="match status" value="1"/>
</dbReference>
<dbReference type="AlphaFoldDB" id="A0A4P6F6M9"/>
<organism evidence="1 2">
    <name type="scientific">Xylanimonas protaetiae</name>
    <dbReference type="NCBI Taxonomy" id="2509457"/>
    <lineage>
        <taxon>Bacteria</taxon>
        <taxon>Bacillati</taxon>
        <taxon>Actinomycetota</taxon>
        <taxon>Actinomycetes</taxon>
        <taxon>Micrococcales</taxon>
        <taxon>Promicromonosporaceae</taxon>
        <taxon>Xylanimonas</taxon>
    </lineage>
</organism>
<dbReference type="Proteomes" id="UP000292118">
    <property type="component" value="Chromosome"/>
</dbReference>
<proteinExistence type="predicted"/>
<dbReference type="EMBL" id="CP035493">
    <property type="protein sequence ID" value="QAY71412.1"/>
    <property type="molecule type" value="Genomic_DNA"/>
</dbReference>
<reference evidence="1 2" key="1">
    <citation type="submission" date="2019-01" db="EMBL/GenBank/DDBJ databases">
        <title>Genome sequencing of strain FW10M-9.</title>
        <authorList>
            <person name="Heo J."/>
            <person name="Kim S.-J."/>
            <person name="Kim J.-S."/>
            <person name="Hong S.-B."/>
            <person name="Kwon S.-W."/>
        </authorList>
    </citation>
    <scope>NUCLEOTIDE SEQUENCE [LARGE SCALE GENOMIC DNA]</scope>
    <source>
        <strain evidence="1 2">FW10M-9</strain>
    </source>
</reference>
<dbReference type="OrthoDB" id="826539at2"/>
<dbReference type="InterPro" id="IPR024997">
    <property type="entry name" value="DUF3892"/>
</dbReference>